<name>A0A645JB66_9ZZZZ</name>
<organism evidence="1">
    <name type="scientific">bioreactor metagenome</name>
    <dbReference type="NCBI Taxonomy" id="1076179"/>
    <lineage>
        <taxon>unclassified sequences</taxon>
        <taxon>metagenomes</taxon>
        <taxon>ecological metagenomes</taxon>
    </lineage>
</organism>
<dbReference type="AlphaFoldDB" id="A0A645JB66"/>
<dbReference type="EMBL" id="VSSQ01135533">
    <property type="protein sequence ID" value="MPN60372.1"/>
    <property type="molecule type" value="Genomic_DNA"/>
</dbReference>
<evidence type="ECO:0000313" key="1">
    <source>
        <dbReference type="EMBL" id="MPN60372.1"/>
    </source>
</evidence>
<sequence length="41" mass="4500">MDESYIVHRVNLAAQKAHIHVHGVGLPLVVEAPYLLQQGVP</sequence>
<gene>
    <name evidence="1" type="ORF">SDC9_208100</name>
</gene>
<accession>A0A645JB66</accession>
<protein>
    <submittedName>
        <fullName evidence="1">Uncharacterized protein</fullName>
    </submittedName>
</protein>
<proteinExistence type="predicted"/>
<comment type="caution">
    <text evidence="1">The sequence shown here is derived from an EMBL/GenBank/DDBJ whole genome shotgun (WGS) entry which is preliminary data.</text>
</comment>
<reference evidence="1" key="1">
    <citation type="submission" date="2019-08" db="EMBL/GenBank/DDBJ databases">
        <authorList>
            <person name="Kucharzyk K."/>
            <person name="Murdoch R.W."/>
            <person name="Higgins S."/>
            <person name="Loffler F."/>
        </authorList>
    </citation>
    <scope>NUCLEOTIDE SEQUENCE</scope>
</reference>